<keyword evidence="1" id="KW-0812">Transmembrane</keyword>
<dbReference type="eggNOG" id="ENOG50345YN">
    <property type="taxonomic scope" value="Bacteria"/>
</dbReference>
<dbReference type="AlphaFoldDB" id="K0B0A4"/>
<feature type="transmembrane region" description="Helical" evidence="1">
    <location>
        <begin position="6"/>
        <end position="25"/>
    </location>
</feature>
<dbReference type="RefSeq" id="WP_014967614.1">
    <property type="nucleotide sequence ID" value="NC_018664.1"/>
</dbReference>
<proteinExistence type="predicted"/>
<dbReference type="OrthoDB" id="1926390at2"/>
<protein>
    <submittedName>
        <fullName evidence="2">Uncharacterized protein</fullName>
    </submittedName>
</protein>
<sequence>MKKYYRNYIIIFLIIIGTVIVFREINIDKYKKIKSTNLSKENINGVYLMQKYDAIKIENIFGELFSKSEDKDYSNYIYSPVSLKVDRDNNIIGIYTVKIDTSLKTTKGITKGISSEDVEKAYGNNFLKKEYSDFMGSSDGYFITYADKNNKIRLSFEFNEHSNWEVCNISFYKY</sequence>
<keyword evidence="1" id="KW-0472">Membrane</keyword>
<evidence type="ECO:0000313" key="3">
    <source>
        <dbReference type="Proteomes" id="UP000006094"/>
    </source>
</evidence>
<dbReference type="EMBL" id="CP003326">
    <property type="protein sequence ID" value="AFS78477.1"/>
    <property type="molecule type" value="Genomic_DNA"/>
</dbReference>
<name>K0B0A4_GOTA9</name>
<dbReference type="HOGENOM" id="CLU_1537375_0_0_9"/>
<gene>
    <name evidence="2" type="ordered locus">Curi_c14670</name>
</gene>
<dbReference type="Proteomes" id="UP000006094">
    <property type="component" value="Chromosome"/>
</dbReference>
<accession>K0B0A4</accession>
<organism evidence="2 3">
    <name type="scientific">Gottschalkia acidurici (strain ATCC 7906 / DSM 604 / BCRC 14475 / CIP 104303 / KCTC 5404 / NCIMB 10678 / 9a)</name>
    <name type="common">Clostridium acidurici</name>
    <dbReference type="NCBI Taxonomy" id="1128398"/>
    <lineage>
        <taxon>Bacteria</taxon>
        <taxon>Bacillati</taxon>
        <taxon>Bacillota</taxon>
        <taxon>Tissierellia</taxon>
        <taxon>Tissierellales</taxon>
        <taxon>Gottschalkiaceae</taxon>
        <taxon>Gottschalkia</taxon>
    </lineage>
</organism>
<keyword evidence="1" id="KW-1133">Transmembrane helix</keyword>
<dbReference type="KEGG" id="cad:Curi_c14670"/>
<evidence type="ECO:0000313" key="2">
    <source>
        <dbReference type="EMBL" id="AFS78477.1"/>
    </source>
</evidence>
<evidence type="ECO:0000256" key="1">
    <source>
        <dbReference type="SAM" id="Phobius"/>
    </source>
</evidence>
<keyword evidence="3" id="KW-1185">Reference proteome</keyword>
<reference evidence="2 3" key="1">
    <citation type="journal article" date="2012" name="PLoS ONE">
        <title>The purine-utilizing bacterium Clostridium acidurici 9a: a genome-guided metabolic reconsideration.</title>
        <authorList>
            <person name="Hartwich K."/>
            <person name="Poehlein A."/>
            <person name="Daniel R."/>
        </authorList>
    </citation>
    <scope>NUCLEOTIDE SEQUENCE [LARGE SCALE GENOMIC DNA]</scope>
    <source>
        <strain evidence="3">ATCC 7906 / DSM 604 / BCRC 14475 / CIP 104303 / KCTC 5404 / NCIMB 10678 / 9a</strain>
    </source>
</reference>